<dbReference type="Proteomes" id="UP000053841">
    <property type="component" value="Unassembled WGS sequence"/>
</dbReference>
<proteinExistence type="predicted"/>
<dbReference type="InterPro" id="IPR013792">
    <property type="entry name" value="RNA3'P_cycl/enolpyr_Trfase_a/b"/>
</dbReference>
<sequence length="376" mass="41095">MAAEEFVVLECTHFEGGGGIIRDVLSFSTLLNRNVQINSIRANRPGIGGLRVEHTIAIDTMAYLTGAVVEGNAIASRQLVFKPHKNPKAEVIEVGKYLDITVEGSAAIFMIAMIPYILFSHLGAAAYIQPIIPKAGIGLTIRAGTLCVKAPSYHNVVEVLLPTLKAIGIGEDFIKLDTSYEQGWHTDYVKIPGRIKLWVKPLQVPLKAFILEKRGEVTIISIIAHAPEDEYQEFGATVKKEIEEAFRQRSSSPNVKLDIQVQTFQSSVPDQYHLLLVAETVDPNARIGYEEVFPQKSGFPEGLALNKDRLFKHLARVCICGLVKELISGNAVDENIENMLAIYQSLANGFSSVAAPGNARLVAEDPRLKVPLGLSG</sequence>
<keyword evidence="3" id="KW-1185">Reference proteome</keyword>
<dbReference type="InterPro" id="IPR037136">
    <property type="entry name" value="RNA3'_phos_cyclase_dom_sf"/>
</dbReference>
<evidence type="ECO:0000259" key="1">
    <source>
        <dbReference type="Pfam" id="PF01137"/>
    </source>
</evidence>
<name>W6XX80_COCC2</name>
<dbReference type="GO" id="GO:0006396">
    <property type="term" value="P:RNA processing"/>
    <property type="evidence" value="ECO:0007669"/>
    <property type="project" value="InterPro"/>
</dbReference>
<dbReference type="eggNOG" id="KOG3980">
    <property type="taxonomic scope" value="Eukaryota"/>
</dbReference>
<dbReference type="Gene3D" id="3.30.360.20">
    <property type="entry name" value="RNA 3'-terminal phosphate cyclase, insert domain"/>
    <property type="match status" value="1"/>
</dbReference>
<dbReference type="Gene3D" id="3.65.10.20">
    <property type="entry name" value="RNA 3'-terminal phosphate cyclase domain"/>
    <property type="match status" value="1"/>
</dbReference>
<dbReference type="InterPro" id="IPR023797">
    <property type="entry name" value="RNA3'_phos_cyclase_dom"/>
</dbReference>
<organism evidence="2 3">
    <name type="scientific">Cochliobolus carbonum (strain 26-R-13)</name>
    <name type="common">Maize leaf spot fungus</name>
    <name type="synonym">Bipolaris zeicola</name>
    <dbReference type="NCBI Taxonomy" id="930089"/>
    <lineage>
        <taxon>Eukaryota</taxon>
        <taxon>Fungi</taxon>
        <taxon>Dikarya</taxon>
        <taxon>Ascomycota</taxon>
        <taxon>Pezizomycotina</taxon>
        <taxon>Dothideomycetes</taxon>
        <taxon>Pleosporomycetidae</taxon>
        <taxon>Pleosporales</taxon>
        <taxon>Pleosporineae</taxon>
        <taxon>Pleosporaceae</taxon>
        <taxon>Bipolaris</taxon>
    </lineage>
</organism>
<evidence type="ECO:0000313" key="2">
    <source>
        <dbReference type="EMBL" id="EUC30363.1"/>
    </source>
</evidence>
<dbReference type="STRING" id="930089.W6XX80"/>
<feature type="domain" description="RNA 3'-terminal phosphate cyclase" evidence="1">
    <location>
        <begin position="15"/>
        <end position="354"/>
    </location>
</feature>
<protein>
    <recommendedName>
        <fullName evidence="1">RNA 3'-terminal phosphate cyclase domain-containing protein</fullName>
    </recommendedName>
</protein>
<accession>W6XX80</accession>
<dbReference type="EMBL" id="KI964704">
    <property type="protein sequence ID" value="EUC30363.1"/>
    <property type="molecule type" value="Genomic_DNA"/>
</dbReference>
<dbReference type="GeneID" id="19142924"/>
<dbReference type="OrthoDB" id="25029at2759"/>
<dbReference type="GO" id="GO:0003963">
    <property type="term" value="F:RNA-3'-phosphate cyclase activity"/>
    <property type="evidence" value="ECO:0007669"/>
    <property type="project" value="TreeGrafter"/>
</dbReference>
<dbReference type="GO" id="GO:0005634">
    <property type="term" value="C:nucleus"/>
    <property type="evidence" value="ECO:0007669"/>
    <property type="project" value="TreeGrafter"/>
</dbReference>
<dbReference type="PANTHER" id="PTHR11096">
    <property type="entry name" value="RNA 3' TERMINAL PHOSPHATE CYCLASE"/>
    <property type="match status" value="1"/>
</dbReference>
<dbReference type="Pfam" id="PF01137">
    <property type="entry name" value="RTC"/>
    <property type="match status" value="1"/>
</dbReference>
<gene>
    <name evidence="2" type="ORF">COCCADRAFT_104153</name>
</gene>
<evidence type="ECO:0000313" key="3">
    <source>
        <dbReference type="Proteomes" id="UP000053841"/>
    </source>
</evidence>
<dbReference type="RefSeq" id="XP_007715348.1">
    <property type="nucleotide sequence ID" value="XM_007717158.1"/>
</dbReference>
<dbReference type="HOGENOM" id="CLU_027882_0_1_1"/>
<reference evidence="2 3" key="1">
    <citation type="journal article" date="2013" name="PLoS Genet.">
        <title>Comparative genome structure, secondary metabolite, and effector coding capacity across Cochliobolus pathogens.</title>
        <authorList>
            <person name="Condon B.J."/>
            <person name="Leng Y."/>
            <person name="Wu D."/>
            <person name="Bushley K.E."/>
            <person name="Ohm R.A."/>
            <person name="Otillar R."/>
            <person name="Martin J."/>
            <person name="Schackwitz W."/>
            <person name="Grimwood J."/>
            <person name="MohdZainudin N."/>
            <person name="Xue C."/>
            <person name="Wang R."/>
            <person name="Manning V.A."/>
            <person name="Dhillon B."/>
            <person name="Tu Z.J."/>
            <person name="Steffenson B.J."/>
            <person name="Salamov A."/>
            <person name="Sun H."/>
            <person name="Lowry S."/>
            <person name="LaButti K."/>
            <person name="Han J."/>
            <person name="Copeland A."/>
            <person name="Lindquist E."/>
            <person name="Barry K."/>
            <person name="Schmutz J."/>
            <person name="Baker S.E."/>
            <person name="Ciuffetti L.M."/>
            <person name="Grigoriev I.V."/>
            <person name="Zhong S."/>
            <person name="Turgeon B.G."/>
        </authorList>
    </citation>
    <scope>NUCLEOTIDE SEQUENCE [LARGE SCALE GENOMIC DNA]</scope>
    <source>
        <strain evidence="2 3">26-R-13</strain>
    </source>
</reference>
<dbReference type="InterPro" id="IPR036553">
    <property type="entry name" value="RPTC_insert"/>
</dbReference>
<dbReference type="SUPFAM" id="SSF55205">
    <property type="entry name" value="EPT/RTPC-like"/>
    <property type="match status" value="1"/>
</dbReference>
<dbReference type="PANTHER" id="PTHR11096:SF0">
    <property type="entry name" value="RNA 3'-TERMINAL PHOSPHATE CYCLASE"/>
    <property type="match status" value="1"/>
</dbReference>
<dbReference type="InterPro" id="IPR000228">
    <property type="entry name" value="RNA3'_term_phos_cyc"/>
</dbReference>
<dbReference type="KEGG" id="bze:COCCADRAFT_104153"/>
<dbReference type="AlphaFoldDB" id="W6XX80"/>